<dbReference type="GeneID" id="35003217"/>
<keyword evidence="1" id="KW-0378">Hydrolase</keyword>
<accession>A0A1H6WSW2</accession>
<proteinExistence type="predicted"/>
<accession>A0A2H4Q492</accession>
<keyword evidence="1" id="KW-0540">Nuclease</keyword>
<name>A0A1H6WSW2_9EURY</name>
<evidence type="ECO:0000313" key="2">
    <source>
        <dbReference type="Proteomes" id="UP000198888"/>
    </source>
</evidence>
<dbReference type="RefSeq" id="WP_089673456.1">
    <property type="nucleotide sequence ID" value="NZ_CP024845.1"/>
</dbReference>
<dbReference type="GO" id="GO:0004519">
    <property type="term" value="F:endonuclease activity"/>
    <property type="evidence" value="ECO:0007669"/>
    <property type="project" value="UniProtKB-KW"/>
</dbReference>
<keyword evidence="2" id="KW-1185">Reference proteome</keyword>
<dbReference type="KEGG" id="hae:halTADL_2444"/>
<dbReference type="EMBL" id="FNYR01000030">
    <property type="protein sequence ID" value="SEJ20011.1"/>
    <property type="molecule type" value="Genomic_DNA"/>
</dbReference>
<gene>
    <name evidence="1" type="ORF">SAMN05444271_13018</name>
</gene>
<protein>
    <submittedName>
        <fullName evidence="1">mRNA-degrading endonuclease, toxin component of the MazEF toxin-antitoxin module</fullName>
    </submittedName>
</protein>
<dbReference type="Proteomes" id="UP000198888">
    <property type="component" value="Unassembled WGS sequence"/>
</dbReference>
<dbReference type="STRING" id="1073996.SAMN05444271_13018"/>
<dbReference type="OrthoDB" id="315488at2157"/>
<sequence>MEPERGDVVRSVDPFKIGEDRQRPWLIVNNESHPFGDQQYIAVAISTKAYSDSLSLESKLWDVGGTPRESFVSPWAIHSPRGEDFVAWQGRLSEAFVDEVIDAVETYLR</sequence>
<evidence type="ECO:0000313" key="1">
    <source>
        <dbReference type="EMBL" id="SEJ20011.1"/>
    </source>
</evidence>
<dbReference type="AlphaFoldDB" id="A0A1H6WSW2"/>
<organism evidence="1 2">
    <name type="scientific">Halohasta litchfieldiae</name>
    <dbReference type="NCBI Taxonomy" id="1073996"/>
    <lineage>
        <taxon>Archaea</taxon>
        <taxon>Methanobacteriati</taxon>
        <taxon>Methanobacteriota</taxon>
        <taxon>Stenosarchaea group</taxon>
        <taxon>Halobacteria</taxon>
        <taxon>Halobacteriales</taxon>
        <taxon>Haloferacaceae</taxon>
        <taxon>Halohasta</taxon>
    </lineage>
</organism>
<keyword evidence="1" id="KW-0255">Endonuclease</keyword>
<dbReference type="SUPFAM" id="SSF50118">
    <property type="entry name" value="Cell growth inhibitor/plasmid maintenance toxic component"/>
    <property type="match status" value="1"/>
</dbReference>
<reference evidence="1 2" key="1">
    <citation type="submission" date="2016-10" db="EMBL/GenBank/DDBJ databases">
        <authorList>
            <person name="de Groot N.N."/>
        </authorList>
    </citation>
    <scope>NUCLEOTIDE SEQUENCE [LARGE SCALE GENOMIC DNA]</scope>
    <source>
        <strain evidence="1 2">DSM 22187</strain>
    </source>
</reference>